<keyword evidence="1" id="KW-1133">Transmembrane helix</keyword>
<gene>
    <name evidence="2" type="ORF">OSB04_012390</name>
</gene>
<organism evidence="2 3">
    <name type="scientific">Centaurea solstitialis</name>
    <name type="common">yellow star-thistle</name>
    <dbReference type="NCBI Taxonomy" id="347529"/>
    <lineage>
        <taxon>Eukaryota</taxon>
        <taxon>Viridiplantae</taxon>
        <taxon>Streptophyta</taxon>
        <taxon>Embryophyta</taxon>
        <taxon>Tracheophyta</taxon>
        <taxon>Spermatophyta</taxon>
        <taxon>Magnoliopsida</taxon>
        <taxon>eudicotyledons</taxon>
        <taxon>Gunneridae</taxon>
        <taxon>Pentapetalae</taxon>
        <taxon>asterids</taxon>
        <taxon>campanulids</taxon>
        <taxon>Asterales</taxon>
        <taxon>Asteraceae</taxon>
        <taxon>Carduoideae</taxon>
        <taxon>Cardueae</taxon>
        <taxon>Centaureinae</taxon>
        <taxon>Centaurea</taxon>
    </lineage>
</organism>
<protein>
    <submittedName>
        <fullName evidence="2">Uncharacterized protein</fullName>
    </submittedName>
</protein>
<keyword evidence="1" id="KW-0812">Transmembrane</keyword>
<dbReference type="AlphaFoldDB" id="A0AA38TPB3"/>
<evidence type="ECO:0000313" key="2">
    <source>
        <dbReference type="EMBL" id="KAJ9557776.1"/>
    </source>
</evidence>
<comment type="caution">
    <text evidence="2">The sequence shown here is derived from an EMBL/GenBank/DDBJ whole genome shotgun (WGS) entry which is preliminary data.</text>
</comment>
<keyword evidence="3" id="KW-1185">Reference proteome</keyword>
<evidence type="ECO:0000313" key="3">
    <source>
        <dbReference type="Proteomes" id="UP001172457"/>
    </source>
</evidence>
<dbReference type="EMBL" id="JARYMX010000003">
    <property type="protein sequence ID" value="KAJ9557776.1"/>
    <property type="molecule type" value="Genomic_DNA"/>
</dbReference>
<dbReference type="Proteomes" id="UP001172457">
    <property type="component" value="Chromosome 3"/>
</dbReference>
<feature type="transmembrane region" description="Helical" evidence="1">
    <location>
        <begin position="115"/>
        <end position="143"/>
    </location>
</feature>
<evidence type="ECO:0000256" key="1">
    <source>
        <dbReference type="SAM" id="Phobius"/>
    </source>
</evidence>
<name>A0AA38TPB3_9ASTR</name>
<reference evidence="2" key="1">
    <citation type="submission" date="2023-03" db="EMBL/GenBank/DDBJ databases">
        <title>Chromosome-scale reference genome and RAD-based genetic map of yellow starthistle (Centaurea solstitialis) reveal putative structural variation and QTLs associated with invader traits.</title>
        <authorList>
            <person name="Reatini B."/>
            <person name="Cang F.A."/>
            <person name="Jiang Q."/>
            <person name="Mckibben M.T.W."/>
            <person name="Barker M.S."/>
            <person name="Rieseberg L.H."/>
            <person name="Dlugosch K.M."/>
        </authorList>
    </citation>
    <scope>NUCLEOTIDE SEQUENCE</scope>
    <source>
        <strain evidence="2">CAN-66</strain>
        <tissue evidence="2">Leaf</tissue>
    </source>
</reference>
<proteinExistence type="predicted"/>
<keyword evidence="1" id="KW-0472">Membrane</keyword>
<accession>A0AA38TPB3</accession>
<sequence length="262" mass="29369">MGLSTTYDGNSGHVSVLGTAATCRIRGTILQEFWLEEAKSDLETDVFQIGFGSKIQGSEKAVFRFGKECFSIRKMLSSEKGYLDSENESSRSKTPNQKTKLRFGKKCVTPHFPSISIVVVVATVGIVYVLTDISMCVVLTGVYRKDIGDDMLSSHMRCGLCYTVRVFVVRLGKTRERGKLEVSILPKGSVHFGYKITPNLLKHSSSQKFEILRLQIEHASSQRLHEFDFFHLAPPSPLIISFLSLDGFKVLFGRWRTSKVDT</sequence>